<name>A0AB39L2C4_9MICC</name>
<dbReference type="RefSeq" id="WP_369045165.1">
    <property type="nucleotide sequence ID" value="NZ_CP163302.1"/>
</dbReference>
<proteinExistence type="predicted"/>
<organism evidence="2">
    <name type="scientific">Sinomonas puerhi</name>
    <dbReference type="NCBI Taxonomy" id="3238584"/>
    <lineage>
        <taxon>Bacteria</taxon>
        <taxon>Bacillati</taxon>
        <taxon>Actinomycetota</taxon>
        <taxon>Actinomycetes</taxon>
        <taxon>Micrococcales</taxon>
        <taxon>Micrococcaceae</taxon>
        <taxon>Sinomonas</taxon>
    </lineage>
</organism>
<evidence type="ECO:0000256" key="1">
    <source>
        <dbReference type="SAM" id="Phobius"/>
    </source>
</evidence>
<feature type="transmembrane region" description="Helical" evidence="1">
    <location>
        <begin position="165"/>
        <end position="185"/>
    </location>
</feature>
<dbReference type="KEGG" id="spue:AB5L97_14475"/>
<sequence length="217" mass="23320">MYIGHYAAAAALLAVAPETPVLPIAVAVAWPDVVWSGLVASGVEKVRVDPSSPLQSTIRFTWYPYSHSLVLSAALTLIPALAFGLIYQSTWVGIAFWLGAVSHWLLDVPVHGKDLPILGRVGSRDGRGDRFVGWGLWSRPRLAFVAEYTFFALVALTTAPRSALVGLLAGALLLHLLNANSFFGFTRGNPTGTPRRYAGFALAGFAAAIAWFTLAWQ</sequence>
<feature type="transmembrane region" description="Helical" evidence="1">
    <location>
        <begin position="69"/>
        <end position="87"/>
    </location>
</feature>
<dbReference type="EMBL" id="CP163302">
    <property type="protein sequence ID" value="XDP44469.1"/>
    <property type="molecule type" value="Genomic_DNA"/>
</dbReference>
<evidence type="ECO:0000313" key="2">
    <source>
        <dbReference type="EMBL" id="XDP44469.1"/>
    </source>
</evidence>
<reference evidence="2" key="1">
    <citation type="submission" date="2024-07" db="EMBL/GenBank/DDBJ databases">
        <authorList>
            <person name="fu j."/>
        </authorList>
    </citation>
    <scope>NUCLEOTIDE SEQUENCE</scope>
    <source>
        <strain evidence="2">P10A9</strain>
    </source>
</reference>
<evidence type="ECO:0008006" key="3">
    <source>
        <dbReference type="Google" id="ProtNLM"/>
    </source>
</evidence>
<feature type="transmembrane region" description="Helical" evidence="1">
    <location>
        <begin position="142"/>
        <end position="159"/>
    </location>
</feature>
<accession>A0AB39L2C4</accession>
<feature type="transmembrane region" description="Helical" evidence="1">
    <location>
        <begin position="197"/>
        <end position="216"/>
    </location>
</feature>
<keyword evidence="1" id="KW-0472">Membrane</keyword>
<dbReference type="AlphaFoldDB" id="A0AB39L2C4"/>
<keyword evidence="1" id="KW-1133">Transmembrane helix</keyword>
<keyword evidence="1" id="KW-0812">Transmembrane</keyword>
<protein>
    <recommendedName>
        <fullName evidence="3">LexA-binding, inner membrane-associated hydrolase</fullName>
    </recommendedName>
</protein>
<gene>
    <name evidence="2" type="ORF">AB5L97_14475</name>
</gene>